<dbReference type="Proteomes" id="UP000431826">
    <property type="component" value="Unassembled WGS sequence"/>
</dbReference>
<dbReference type="AlphaFoldDB" id="A0A640UPL3"/>
<gene>
    <name evidence="1" type="ORF">Stube_26260</name>
</gene>
<comment type="caution">
    <text evidence="1">The sequence shown here is derived from an EMBL/GenBank/DDBJ whole genome shotgun (WGS) entry which is preliminary data.</text>
</comment>
<evidence type="ECO:0008006" key="3">
    <source>
        <dbReference type="Google" id="ProtNLM"/>
    </source>
</evidence>
<organism evidence="1 2">
    <name type="scientific">Streptomyces tubercidicus</name>
    <dbReference type="NCBI Taxonomy" id="47759"/>
    <lineage>
        <taxon>Bacteria</taxon>
        <taxon>Bacillati</taxon>
        <taxon>Actinomycetota</taxon>
        <taxon>Actinomycetes</taxon>
        <taxon>Kitasatosporales</taxon>
        <taxon>Streptomycetaceae</taxon>
        <taxon>Streptomyces</taxon>
    </lineage>
</organism>
<reference evidence="1 2" key="1">
    <citation type="submission" date="2019-12" db="EMBL/GenBank/DDBJ databases">
        <title>Whole genome shotgun sequence of Streptomyces tubercidicus NBRC 13090.</title>
        <authorList>
            <person name="Ichikawa N."/>
            <person name="Kimura A."/>
            <person name="Kitahashi Y."/>
            <person name="Komaki H."/>
            <person name="Tamura T."/>
        </authorList>
    </citation>
    <scope>NUCLEOTIDE SEQUENCE [LARGE SCALE GENOMIC DNA]</scope>
    <source>
        <strain evidence="1 2">NBRC 13090</strain>
    </source>
</reference>
<name>A0A640UPL3_9ACTN</name>
<proteinExistence type="predicted"/>
<evidence type="ECO:0000313" key="2">
    <source>
        <dbReference type="Proteomes" id="UP000431826"/>
    </source>
</evidence>
<sequence length="83" mass="9452">MPTQLPLCPRCEEDWVHSYRFKDDGSTFSLCTECDSFWWPHDALEIPNPRFLDDVVAARLGVPGNPWSAREWAEAIEPVGEGC</sequence>
<keyword evidence="2" id="KW-1185">Reference proteome</keyword>
<dbReference type="EMBL" id="BLIR01000001">
    <property type="protein sequence ID" value="GFE37953.1"/>
    <property type="molecule type" value="Genomic_DNA"/>
</dbReference>
<protein>
    <recommendedName>
        <fullName evidence="3">Transcription factor zinc-finger domain-containing protein</fullName>
    </recommendedName>
</protein>
<evidence type="ECO:0000313" key="1">
    <source>
        <dbReference type="EMBL" id="GFE37953.1"/>
    </source>
</evidence>
<accession>A0A640UPL3</accession>